<keyword evidence="13" id="KW-0968">Cytoplasmic vesicle</keyword>
<evidence type="ECO:0000259" key="19">
    <source>
        <dbReference type="Pfam" id="PF04053"/>
    </source>
</evidence>
<dbReference type="Ensembl" id="ENSENLT00000037843.1">
    <property type="protein sequence ID" value="ENSENLP00000036863.1"/>
    <property type="gene ID" value="ENSENLG00000015986.1"/>
</dbReference>
<dbReference type="InterPro" id="IPR036322">
    <property type="entry name" value="WD40_repeat_dom_sf"/>
</dbReference>
<dbReference type="PRINTS" id="PR00320">
    <property type="entry name" value="GPROTEINBRPT"/>
</dbReference>
<evidence type="ECO:0000256" key="3">
    <source>
        <dbReference type="ARBA" id="ARBA00010844"/>
    </source>
</evidence>
<dbReference type="GO" id="GO:0006888">
    <property type="term" value="P:endoplasmic reticulum to Golgi vesicle-mediated transport"/>
    <property type="evidence" value="ECO:0007669"/>
    <property type="project" value="TreeGrafter"/>
</dbReference>
<dbReference type="InterPro" id="IPR050844">
    <property type="entry name" value="Coatomer_complex_subunit"/>
</dbReference>
<name>A0A665VZA5_ECHNA</name>
<evidence type="ECO:0000313" key="21">
    <source>
        <dbReference type="Ensembl" id="ENSENLP00000036863.1"/>
    </source>
</evidence>
<evidence type="ECO:0000256" key="18">
    <source>
        <dbReference type="SAM" id="MobiDB-lite"/>
    </source>
</evidence>
<dbReference type="GO" id="GO:0006886">
    <property type="term" value="P:intracellular protein transport"/>
    <property type="evidence" value="ECO:0007669"/>
    <property type="project" value="InterPro"/>
</dbReference>
<feature type="repeat" description="WD" evidence="17">
    <location>
        <begin position="181"/>
        <end position="224"/>
    </location>
</feature>
<evidence type="ECO:0000256" key="14">
    <source>
        <dbReference type="ARBA" id="ARBA00024791"/>
    </source>
</evidence>
<evidence type="ECO:0000256" key="17">
    <source>
        <dbReference type="PROSITE-ProRule" id="PRU00221"/>
    </source>
</evidence>
<sequence length="1177" mass="131142">MPLRLDIKRKLTARSDRVKSVDLHPSEPWMLISLYSGTVVVWNHESQTMVKTFEVCDLPVRAAKFVARKHWVITGSDDIQIRVFNYNTLERVHMFEAHSDYIRCIVVHPTQPYILTSSDDMLIKLWDWDRKWTCSQVFEGHAHYVMQIVINPKDNNQFASASLDRTIKVWQLGSKMPNFTLEGHEKGVNCIDYYGGGDKPYLVSGADDRLVKIWDYQNKTCVQTLVGHAQNVTCVSFHPELPIILTGAEDGTVRVWHSNTYRLENTLNYSMERVWCVCSQPGSNSVALGYDEGSIILKLGREEPAMSMDSSGKVMWAHHSEVQQANLKAMGDAEIRDGERLALAVKDMGSCEIYPQTIQHSPNGRFVVVCGDGEYIIYTAVALRNKSFGSAQEFVWAHDSSQYAIREGNNMVKIFKNFKEKKIFKPEFGAEGIFAGFLLGVRSNSSLAFYDWESAELVRRIEIQPKHIFWSDSGELVCIATDESFFVLRYLPEKVSAAQESKEGTSEDGIEDAFEVLGEVAEVVKTGAWVGDCFIYISSVNRLNYYVGGEIITIAHMDRPMYLLGYIPKDDRLYLGDKELNIVSYSLLLSVLEYQTAIMRKDFNTADSLLPTIPKEQRTRVAHFLEKQGFRQQALAVSTDPEHRFELALQLGELKLAHQLASEAESEQKWKQLAELATTKCQFSLAQECLHQAQDYGGLLLLATASGNADMVGKLAEGAERDGRTNVAFLTYFMRGRLDKCLDLLIKTNRLPEAAFLARTYLPSHVSRVVKLWKESLSKVNQKAADALADPGQYSNLFPGLRQALLAEQYLKETHVGVRPAAEYPLITPNEDRNALEESAGFVCEEVGEPEEMVDNLAAVSAAAIEPLLLEEAAAAAVEEHVPPEQEITDPFSTAEEESIPAAGSPLPVTRTQQHFEEDATAQLQEASHFIQEDTLEESSAKITSKEPEVVQSGAAEETEETVSETCLYETTIENVTAIDAAQQEAAATKTIATEDALVTTAITVDTEVLKLETDLISSGTPVAKELVLETAPSAVEVEELISFENTDSSLLDAPVQVQAFPEFLLDPLLNPLQDTMAVSQPDLAHNPGREGGQSKPEDILDPLEAWQAEPEVLIPVAPTVENAAEEETDPKAPEEPTEDLEVEITEEDLDDLDLDNFDLEEVDTTDINLDEDLLSE</sequence>
<dbReference type="OMA" id="NQAQSEC"/>
<dbReference type="OrthoDB" id="2150324at2759"/>
<dbReference type="PROSITE" id="PS50294">
    <property type="entry name" value="WD_REPEATS_REGION"/>
    <property type="match status" value="4"/>
</dbReference>
<dbReference type="GO" id="GO:0030126">
    <property type="term" value="C:COPI vesicle coat"/>
    <property type="evidence" value="ECO:0007669"/>
    <property type="project" value="TreeGrafter"/>
</dbReference>
<dbReference type="InterPro" id="IPR001680">
    <property type="entry name" value="WD40_rpt"/>
</dbReference>
<comment type="function">
    <text evidence="14">The coatomer is a cytosolic protein complex that binds to dilysine motifs and reversibly associates with Golgi non-clathrin-coated vesicles, which further mediate biosynthetic protein transport from the ER, via the Golgi up to the trans Golgi network. Coatomer complex is required for budding from Golgi membranes, and is essential for the retrograde Golgi-to-ER transport of dilysine-tagged proteins. In mammals, the coatomer can only be recruited by membranes associated to ADP-ribosylation factors (ARFs), which are small GTP-binding proteins; the complex also influences the Golgi structural integrity, as well as the processing, activity, and endocytic recycling of LDL receptors.</text>
</comment>
<comment type="similarity">
    <text evidence="3">Belongs to the WD repeat COPB2 family.</text>
</comment>
<gene>
    <name evidence="21" type="primary">LOC115053562</name>
</gene>
<dbReference type="InterPro" id="IPR056176">
    <property type="entry name" value="TPR_COPA_B"/>
</dbReference>
<dbReference type="FunFam" id="1.25.40.470:FF:000001">
    <property type="entry name" value="Coatomer subunit beta"/>
    <property type="match status" value="1"/>
</dbReference>
<dbReference type="AlphaFoldDB" id="A0A665VZA5"/>
<dbReference type="GO" id="GO:0005198">
    <property type="term" value="F:structural molecule activity"/>
    <property type="evidence" value="ECO:0007669"/>
    <property type="project" value="InterPro"/>
</dbReference>
<evidence type="ECO:0000256" key="10">
    <source>
        <dbReference type="ARBA" id="ARBA00022927"/>
    </source>
</evidence>
<evidence type="ECO:0000256" key="11">
    <source>
        <dbReference type="ARBA" id="ARBA00023034"/>
    </source>
</evidence>
<dbReference type="FunFam" id="2.130.10.10:FF:000008">
    <property type="entry name" value="Coatomer subunit beta"/>
    <property type="match status" value="1"/>
</dbReference>
<feature type="repeat" description="WD" evidence="17">
    <location>
        <begin position="138"/>
        <end position="172"/>
    </location>
</feature>
<comment type="subcellular location">
    <subcellularLocation>
        <location evidence="2">Cytoplasmic vesicle</location>
        <location evidence="2">COPI-coated vesicle membrane</location>
        <topology evidence="2">Peripheral membrane protein</topology>
        <orientation evidence="2">Cytoplasmic side</orientation>
    </subcellularLocation>
    <subcellularLocation>
        <location evidence="1">Golgi apparatus membrane</location>
        <topology evidence="1">Peripheral membrane protein</topology>
        <orientation evidence="1">Cytoplasmic side</orientation>
    </subcellularLocation>
</comment>
<feature type="region of interest" description="Disordered" evidence="18">
    <location>
        <begin position="938"/>
        <end position="962"/>
    </location>
</feature>
<dbReference type="PANTHER" id="PTHR19876">
    <property type="entry name" value="COATOMER"/>
    <property type="match status" value="1"/>
</dbReference>
<organism evidence="21 22">
    <name type="scientific">Echeneis naucrates</name>
    <name type="common">Live sharksucker</name>
    <dbReference type="NCBI Taxonomy" id="173247"/>
    <lineage>
        <taxon>Eukaryota</taxon>
        <taxon>Metazoa</taxon>
        <taxon>Chordata</taxon>
        <taxon>Craniata</taxon>
        <taxon>Vertebrata</taxon>
        <taxon>Euteleostomi</taxon>
        <taxon>Actinopterygii</taxon>
        <taxon>Neopterygii</taxon>
        <taxon>Teleostei</taxon>
        <taxon>Neoteleostei</taxon>
        <taxon>Acanthomorphata</taxon>
        <taxon>Carangaria</taxon>
        <taxon>Carangiformes</taxon>
        <taxon>Echeneidae</taxon>
        <taxon>Echeneis</taxon>
    </lineage>
</organism>
<dbReference type="Pfam" id="PF04053">
    <property type="entry name" value="B-prop_COPA_B_2nd"/>
    <property type="match status" value="1"/>
</dbReference>
<feature type="domain" description="COPA/B second beta-propeller" evidence="19">
    <location>
        <begin position="319"/>
        <end position="577"/>
    </location>
</feature>
<dbReference type="Proteomes" id="UP000472264">
    <property type="component" value="Chromosome 13"/>
</dbReference>
<dbReference type="Pfam" id="PF00400">
    <property type="entry name" value="WD40"/>
    <property type="match status" value="5"/>
</dbReference>
<keyword evidence="6" id="KW-0963">Cytoplasm</keyword>
<evidence type="ECO:0000256" key="9">
    <source>
        <dbReference type="ARBA" id="ARBA00022892"/>
    </source>
</evidence>
<proteinExistence type="inferred from homology"/>
<evidence type="ECO:0000256" key="16">
    <source>
        <dbReference type="ARBA" id="ARBA00032920"/>
    </source>
</evidence>
<evidence type="ECO:0000256" key="15">
    <source>
        <dbReference type="ARBA" id="ARBA00025693"/>
    </source>
</evidence>
<keyword evidence="11" id="KW-0333">Golgi apparatus</keyword>
<dbReference type="GO" id="GO:0006891">
    <property type="term" value="P:intra-Golgi vesicle-mediated transport"/>
    <property type="evidence" value="ECO:0007669"/>
    <property type="project" value="TreeGrafter"/>
</dbReference>
<reference evidence="21" key="1">
    <citation type="submission" date="2021-04" db="EMBL/GenBank/DDBJ databases">
        <authorList>
            <consortium name="Wellcome Sanger Institute Data Sharing"/>
        </authorList>
    </citation>
    <scope>NUCLEOTIDE SEQUENCE [LARGE SCALE GENOMIC DNA]</scope>
</reference>
<dbReference type="SUPFAM" id="SSF50978">
    <property type="entry name" value="WD40 repeat-like"/>
    <property type="match status" value="2"/>
</dbReference>
<keyword evidence="10" id="KW-0653">Protein transport</keyword>
<evidence type="ECO:0000256" key="12">
    <source>
        <dbReference type="ARBA" id="ARBA00023136"/>
    </source>
</evidence>
<feature type="repeat" description="WD" evidence="17">
    <location>
        <begin position="95"/>
        <end position="127"/>
    </location>
</feature>
<keyword evidence="22" id="KW-1185">Reference proteome</keyword>
<dbReference type="SMART" id="SM00320">
    <property type="entry name" value="WD40"/>
    <property type="match status" value="6"/>
</dbReference>
<evidence type="ECO:0000256" key="6">
    <source>
        <dbReference type="ARBA" id="ARBA00022490"/>
    </source>
</evidence>
<feature type="domain" description="COPA/B TPR" evidence="20">
    <location>
        <begin position="594"/>
        <end position="774"/>
    </location>
</feature>
<dbReference type="Gene3D" id="2.130.10.10">
    <property type="entry name" value="YVTN repeat-like/Quinoprotein amine dehydrogenase"/>
    <property type="match status" value="1"/>
</dbReference>
<evidence type="ECO:0000256" key="13">
    <source>
        <dbReference type="ARBA" id="ARBA00023329"/>
    </source>
</evidence>
<dbReference type="InParanoid" id="A0A665VZA5"/>
<dbReference type="CDD" id="cd00200">
    <property type="entry name" value="WD40"/>
    <property type="match status" value="1"/>
</dbReference>
<keyword evidence="5" id="KW-0813">Transport</keyword>
<dbReference type="GO" id="GO:0006890">
    <property type="term" value="P:retrograde vesicle-mediated transport, Golgi to endoplasmic reticulum"/>
    <property type="evidence" value="ECO:0007669"/>
    <property type="project" value="TreeGrafter"/>
</dbReference>
<evidence type="ECO:0000256" key="2">
    <source>
        <dbReference type="ARBA" id="ARBA00004347"/>
    </source>
</evidence>
<evidence type="ECO:0000259" key="20">
    <source>
        <dbReference type="Pfam" id="PF23953"/>
    </source>
</evidence>
<dbReference type="Pfam" id="PF23953">
    <property type="entry name" value="TPR_COPA_B"/>
    <property type="match status" value="1"/>
</dbReference>
<feature type="repeat" description="WD" evidence="17">
    <location>
        <begin position="225"/>
        <end position="266"/>
    </location>
</feature>
<feature type="region of interest" description="Disordered" evidence="18">
    <location>
        <begin position="1119"/>
        <end position="1142"/>
    </location>
</feature>
<keyword evidence="12" id="KW-0472">Membrane</keyword>
<keyword evidence="7 17" id="KW-0853">WD repeat</keyword>
<dbReference type="PANTHER" id="PTHR19876:SF2">
    <property type="entry name" value="COATOMER SUBUNIT BETA"/>
    <property type="match status" value="1"/>
</dbReference>
<protein>
    <recommendedName>
        <fullName evidence="4">Coatomer subunit beta'</fullName>
    </recommendedName>
    <alternativeName>
        <fullName evidence="16">Beta'-coat protein</fullName>
    </alternativeName>
</protein>
<evidence type="ECO:0000256" key="4">
    <source>
        <dbReference type="ARBA" id="ARBA00021083"/>
    </source>
</evidence>
<comment type="function">
    <text evidence="15">This coatomer complex protein, essential for Golgi budding and vesicular trafficking, is a selective binding protein (RACK) for protein kinase C, epsilon type. It binds to Golgi membranes in a GTP-dependent manner.</text>
</comment>
<dbReference type="InterPro" id="IPR006692">
    <property type="entry name" value="Beta-prop_COPA/B_2nd"/>
</dbReference>
<dbReference type="InterPro" id="IPR020472">
    <property type="entry name" value="WD40_PAC1"/>
</dbReference>
<evidence type="ECO:0000256" key="7">
    <source>
        <dbReference type="ARBA" id="ARBA00022574"/>
    </source>
</evidence>
<evidence type="ECO:0000313" key="22">
    <source>
        <dbReference type="Proteomes" id="UP000472264"/>
    </source>
</evidence>
<reference evidence="21" key="3">
    <citation type="submission" date="2025-09" db="UniProtKB">
        <authorList>
            <consortium name="Ensembl"/>
        </authorList>
    </citation>
    <scope>IDENTIFICATION</scope>
</reference>
<evidence type="ECO:0000256" key="5">
    <source>
        <dbReference type="ARBA" id="ARBA00022448"/>
    </source>
</evidence>
<keyword evidence="8" id="KW-0677">Repeat</keyword>
<evidence type="ECO:0000256" key="8">
    <source>
        <dbReference type="ARBA" id="ARBA00022737"/>
    </source>
</evidence>
<dbReference type="CDD" id="cd22947">
    <property type="entry name" value="Coatomer_WDAD_beta-like"/>
    <property type="match status" value="1"/>
</dbReference>
<dbReference type="Gene3D" id="1.25.40.470">
    <property type="match status" value="1"/>
</dbReference>
<dbReference type="GO" id="GO:0000139">
    <property type="term" value="C:Golgi membrane"/>
    <property type="evidence" value="ECO:0007669"/>
    <property type="project" value="UniProtKB-SubCell"/>
</dbReference>
<dbReference type="PROSITE" id="PS50082">
    <property type="entry name" value="WD_REPEATS_2"/>
    <property type="match status" value="4"/>
</dbReference>
<keyword evidence="9" id="KW-0931">ER-Golgi transport</keyword>
<evidence type="ECO:0000256" key="1">
    <source>
        <dbReference type="ARBA" id="ARBA00004255"/>
    </source>
</evidence>
<dbReference type="InterPro" id="IPR015943">
    <property type="entry name" value="WD40/YVTN_repeat-like_dom_sf"/>
</dbReference>
<accession>A0A665VZA5</accession>
<reference evidence="21" key="2">
    <citation type="submission" date="2025-08" db="UniProtKB">
        <authorList>
            <consortium name="Ensembl"/>
        </authorList>
    </citation>
    <scope>IDENTIFICATION</scope>
</reference>